<evidence type="ECO:0000313" key="2">
    <source>
        <dbReference type="EMBL" id="GFA91681.1"/>
    </source>
</evidence>
<sequence>NGNTVQEVEKKKDTGKTESNRNTVQEVEKKKDTEKTVQEVEKKKDTRKTVSDTVHEIEKKKDTGKTVGDTVQKVEKKKESIGNWDNQRPRASRERENFYSSEVYNDAGRRNLTPGKEYRVTNNHVKRVWRQILPVDSTKETNVTHMANSAADVNDKLAISNTSHSHKLTTASSASNELKMSSPKA</sequence>
<gene>
    <name evidence="2" type="ORF">Tci_663653</name>
</gene>
<dbReference type="AlphaFoldDB" id="A0A699KF50"/>
<feature type="region of interest" description="Disordered" evidence="1">
    <location>
        <begin position="1"/>
        <end position="99"/>
    </location>
</feature>
<feature type="compositionally biased region" description="Basic and acidic residues" evidence="1">
    <location>
        <begin position="7"/>
        <end position="19"/>
    </location>
</feature>
<dbReference type="EMBL" id="BKCJ010513705">
    <property type="protein sequence ID" value="GFA91681.1"/>
    <property type="molecule type" value="Genomic_DNA"/>
</dbReference>
<feature type="region of interest" description="Disordered" evidence="1">
    <location>
        <begin position="163"/>
        <end position="185"/>
    </location>
</feature>
<feature type="compositionally biased region" description="Basic and acidic residues" evidence="1">
    <location>
        <begin position="87"/>
        <end position="97"/>
    </location>
</feature>
<evidence type="ECO:0000256" key="1">
    <source>
        <dbReference type="SAM" id="MobiDB-lite"/>
    </source>
</evidence>
<comment type="caution">
    <text evidence="2">The sequence shown here is derived from an EMBL/GenBank/DDBJ whole genome shotgun (WGS) entry which is preliminary data.</text>
</comment>
<reference evidence="2" key="1">
    <citation type="journal article" date="2019" name="Sci. Rep.">
        <title>Draft genome of Tanacetum cinerariifolium, the natural source of mosquito coil.</title>
        <authorList>
            <person name="Yamashiro T."/>
            <person name="Shiraishi A."/>
            <person name="Satake H."/>
            <person name="Nakayama K."/>
        </authorList>
    </citation>
    <scope>NUCLEOTIDE SEQUENCE</scope>
</reference>
<feature type="non-terminal residue" evidence="2">
    <location>
        <position position="1"/>
    </location>
</feature>
<protein>
    <submittedName>
        <fullName evidence="2">UBA-like, GBF-interacting protein 1</fullName>
    </submittedName>
</protein>
<organism evidence="2">
    <name type="scientific">Tanacetum cinerariifolium</name>
    <name type="common">Dalmatian daisy</name>
    <name type="synonym">Chrysanthemum cinerariifolium</name>
    <dbReference type="NCBI Taxonomy" id="118510"/>
    <lineage>
        <taxon>Eukaryota</taxon>
        <taxon>Viridiplantae</taxon>
        <taxon>Streptophyta</taxon>
        <taxon>Embryophyta</taxon>
        <taxon>Tracheophyta</taxon>
        <taxon>Spermatophyta</taxon>
        <taxon>Magnoliopsida</taxon>
        <taxon>eudicotyledons</taxon>
        <taxon>Gunneridae</taxon>
        <taxon>Pentapetalae</taxon>
        <taxon>asterids</taxon>
        <taxon>campanulids</taxon>
        <taxon>Asterales</taxon>
        <taxon>Asteraceae</taxon>
        <taxon>Asteroideae</taxon>
        <taxon>Anthemideae</taxon>
        <taxon>Anthemidinae</taxon>
        <taxon>Tanacetum</taxon>
    </lineage>
</organism>
<feature type="compositionally biased region" description="Basic and acidic residues" evidence="1">
    <location>
        <begin position="26"/>
        <end position="64"/>
    </location>
</feature>
<proteinExistence type="predicted"/>
<accession>A0A699KF50</accession>
<name>A0A699KF50_TANCI</name>